<feature type="region of interest" description="Disordered" evidence="1">
    <location>
        <begin position="46"/>
        <end position="90"/>
    </location>
</feature>
<dbReference type="Proteomes" id="UP001283361">
    <property type="component" value="Unassembled WGS sequence"/>
</dbReference>
<proteinExistence type="predicted"/>
<organism evidence="2 3">
    <name type="scientific">Elysia crispata</name>
    <name type="common">lettuce slug</name>
    <dbReference type="NCBI Taxonomy" id="231223"/>
    <lineage>
        <taxon>Eukaryota</taxon>
        <taxon>Metazoa</taxon>
        <taxon>Spiralia</taxon>
        <taxon>Lophotrochozoa</taxon>
        <taxon>Mollusca</taxon>
        <taxon>Gastropoda</taxon>
        <taxon>Heterobranchia</taxon>
        <taxon>Euthyneura</taxon>
        <taxon>Panpulmonata</taxon>
        <taxon>Sacoglossa</taxon>
        <taxon>Placobranchoidea</taxon>
        <taxon>Plakobranchidae</taxon>
        <taxon>Elysia</taxon>
    </lineage>
</organism>
<accession>A0AAE0ZGF9</accession>
<protein>
    <submittedName>
        <fullName evidence="2">Uncharacterized protein</fullName>
    </submittedName>
</protein>
<sequence>MVLCSFTEIPEAAPAIPYLPPPSLHQPLNLSCQDLDIKRFKRVPSTRPLAIHHSRPDPRSGLNGSSRTGLDYHRDNSSLEWAPRARVGPD</sequence>
<dbReference type="AlphaFoldDB" id="A0AAE0ZGF9"/>
<keyword evidence="3" id="KW-1185">Reference proteome</keyword>
<reference evidence="2" key="1">
    <citation type="journal article" date="2023" name="G3 (Bethesda)">
        <title>A reference genome for the long-term kleptoplast-retaining sea slug Elysia crispata morphotype clarki.</title>
        <authorList>
            <person name="Eastman K.E."/>
            <person name="Pendleton A.L."/>
            <person name="Shaikh M.A."/>
            <person name="Suttiyut T."/>
            <person name="Ogas R."/>
            <person name="Tomko P."/>
            <person name="Gavelis G."/>
            <person name="Widhalm J.R."/>
            <person name="Wisecaver J.H."/>
        </authorList>
    </citation>
    <scope>NUCLEOTIDE SEQUENCE</scope>
    <source>
        <strain evidence="2">ECLA1</strain>
    </source>
</reference>
<name>A0AAE0ZGF9_9GAST</name>
<gene>
    <name evidence="2" type="ORF">RRG08_025973</name>
</gene>
<comment type="caution">
    <text evidence="2">The sequence shown here is derived from an EMBL/GenBank/DDBJ whole genome shotgun (WGS) entry which is preliminary data.</text>
</comment>
<evidence type="ECO:0000256" key="1">
    <source>
        <dbReference type="SAM" id="MobiDB-lite"/>
    </source>
</evidence>
<evidence type="ECO:0000313" key="3">
    <source>
        <dbReference type="Proteomes" id="UP001283361"/>
    </source>
</evidence>
<dbReference type="EMBL" id="JAWDGP010004021">
    <property type="protein sequence ID" value="KAK3768730.1"/>
    <property type="molecule type" value="Genomic_DNA"/>
</dbReference>
<evidence type="ECO:0000313" key="2">
    <source>
        <dbReference type="EMBL" id="KAK3768730.1"/>
    </source>
</evidence>